<dbReference type="GO" id="GO:0005886">
    <property type="term" value="C:plasma membrane"/>
    <property type="evidence" value="ECO:0007669"/>
    <property type="project" value="TreeGrafter"/>
</dbReference>
<keyword evidence="7" id="KW-0407">Ion channel</keyword>
<sequence length="380" mass="44351">ADATHHFALPVNKMIASMGCYLIFLYFVFHANIKTRPKVRTAITPKDPEFYIGVFVFAYSFNMIRQAIAMHPMRFIRNGWNLYDLSTLIAFWLAIAFWISSQIRYLIMDCSMRAVERKYWNGIDPILMADGFFVLGSVLAYLKLLYYFQVDWNFGPMKIAMDSMMKEFVKYSVFWMLILLSFTVALGKFYAYYNGMKYVDPDTGNTLKQEDAFVSFKSTFKTLFWGIFGLSSYSTADVVIENIKTNNGTFLNQHNFTEFIGYFAFGSYTIMMGIIVMNMVIATMGGAFIRVMADVDTEWKFSNAQIYTYYMCHSVLPPPLNLLPHSYMFSGLFTKRTRHKCEPPPKEGIDFCSLVRKLILRYYRTKAEERQKRPICFYSR</sequence>
<dbReference type="EMBL" id="GBHO01021077">
    <property type="protein sequence ID" value="JAG22527.1"/>
    <property type="molecule type" value="Transcribed_RNA"/>
</dbReference>
<evidence type="ECO:0000256" key="5">
    <source>
        <dbReference type="ARBA" id="ARBA00023065"/>
    </source>
</evidence>
<gene>
    <name evidence="10" type="primary">TRPC5</name>
    <name evidence="10" type="ORF">CM83_13154</name>
</gene>
<dbReference type="GO" id="GO:0070679">
    <property type="term" value="F:inositol 1,4,5 trisphosphate binding"/>
    <property type="evidence" value="ECO:0007669"/>
    <property type="project" value="TreeGrafter"/>
</dbReference>
<feature type="non-terminal residue" evidence="10">
    <location>
        <position position="1"/>
    </location>
</feature>
<dbReference type="PANTHER" id="PTHR10117">
    <property type="entry name" value="TRANSIENT RECEPTOR POTENTIAL CHANNEL"/>
    <property type="match status" value="1"/>
</dbReference>
<keyword evidence="2" id="KW-0813">Transport</keyword>
<keyword evidence="3 8" id="KW-0812">Transmembrane</keyword>
<evidence type="ECO:0000313" key="10">
    <source>
        <dbReference type="EMBL" id="JAG22527.1"/>
    </source>
</evidence>
<dbReference type="GO" id="GO:0034703">
    <property type="term" value="C:cation channel complex"/>
    <property type="evidence" value="ECO:0007669"/>
    <property type="project" value="TreeGrafter"/>
</dbReference>
<evidence type="ECO:0000256" key="6">
    <source>
        <dbReference type="ARBA" id="ARBA00023136"/>
    </source>
</evidence>
<dbReference type="InterPro" id="IPR005821">
    <property type="entry name" value="Ion_trans_dom"/>
</dbReference>
<feature type="domain" description="Ion transport" evidence="9">
    <location>
        <begin position="53"/>
        <end position="288"/>
    </location>
</feature>
<keyword evidence="10" id="KW-0675">Receptor</keyword>
<dbReference type="InterPro" id="IPR002153">
    <property type="entry name" value="TRPC_channel"/>
</dbReference>
<feature type="transmembrane region" description="Helical" evidence="8">
    <location>
        <begin position="88"/>
        <end position="107"/>
    </location>
</feature>
<feature type="transmembrane region" description="Helical" evidence="8">
    <location>
        <begin position="260"/>
        <end position="282"/>
    </location>
</feature>
<dbReference type="GO" id="GO:0051480">
    <property type="term" value="P:regulation of cytosolic calcium ion concentration"/>
    <property type="evidence" value="ECO:0007669"/>
    <property type="project" value="TreeGrafter"/>
</dbReference>
<feature type="transmembrane region" description="Helical" evidence="8">
    <location>
        <begin position="127"/>
        <end position="148"/>
    </location>
</feature>
<evidence type="ECO:0000256" key="2">
    <source>
        <dbReference type="ARBA" id="ARBA00022448"/>
    </source>
</evidence>
<evidence type="ECO:0000256" key="4">
    <source>
        <dbReference type="ARBA" id="ARBA00022989"/>
    </source>
</evidence>
<dbReference type="GO" id="GO:0015279">
    <property type="term" value="F:store-operated calcium channel activity"/>
    <property type="evidence" value="ECO:0007669"/>
    <property type="project" value="TreeGrafter"/>
</dbReference>
<evidence type="ECO:0000256" key="7">
    <source>
        <dbReference type="ARBA" id="ARBA00023303"/>
    </source>
</evidence>
<dbReference type="Pfam" id="PF00520">
    <property type="entry name" value="Ion_trans"/>
    <property type="match status" value="1"/>
</dbReference>
<dbReference type="PANTHER" id="PTHR10117:SF54">
    <property type="entry name" value="TRANSIENT RECEPTOR POTENTIAL-GAMMA PROTEIN"/>
    <property type="match status" value="1"/>
</dbReference>
<name>A0A0A9XP70_LYGHE</name>
<accession>A0A0A9XP70</accession>
<feature type="transmembrane region" description="Helical" evidence="8">
    <location>
        <begin position="222"/>
        <end position="240"/>
    </location>
</feature>
<keyword evidence="6 8" id="KW-0472">Membrane</keyword>
<evidence type="ECO:0000256" key="3">
    <source>
        <dbReference type="ARBA" id="ARBA00022692"/>
    </source>
</evidence>
<reference evidence="10" key="1">
    <citation type="journal article" date="2014" name="PLoS ONE">
        <title>Transcriptome-Based Identification of ABC Transporters in the Western Tarnished Plant Bug Lygus hesperus.</title>
        <authorList>
            <person name="Hull J.J."/>
            <person name="Chaney K."/>
            <person name="Geib S.M."/>
            <person name="Fabrick J.A."/>
            <person name="Brent C.S."/>
            <person name="Walsh D."/>
            <person name="Lavine L.C."/>
        </authorList>
    </citation>
    <scope>NUCLEOTIDE SEQUENCE</scope>
</reference>
<feature type="transmembrane region" description="Helical" evidence="8">
    <location>
        <begin position="50"/>
        <end position="68"/>
    </location>
</feature>
<comment type="subcellular location">
    <subcellularLocation>
        <location evidence="1">Membrane</location>
        <topology evidence="1">Multi-pass membrane protein</topology>
    </subcellularLocation>
</comment>
<proteinExistence type="predicted"/>
<dbReference type="AlphaFoldDB" id="A0A0A9XP70"/>
<keyword evidence="4 8" id="KW-1133">Transmembrane helix</keyword>
<reference evidence="10" key="2">
    <citation type="submission" date="2014-07" db="EMBL/GenBank/DDBJ databases">
        <authorList>
            <person name="Hull J."/>
        </authorList>
    </citation>
    <scope>NUCLEOTIDE SEQUENCE</scope>
</reference>
<protein>
    <submittedName>
        <fullName evidence="10">Short transient receptor potential channel 5</fullName>
    </submittedName>
</protein>
<organism evidence="10">
    <name type="scientific">Lygus hesperus</name>
    <name type="common">Western plant bug</name>
    <dbReference type="NCBI Taxonomy" id="30085"/>
    <lineage>
        <taxon>Eukaryota</taxon>
        <taxon>Metazoa</taxon>
        <taxon>Ecdysozoa</taxon>
        <taxon>Arthropoda</taxon>
        <taxon>Hexapoda</taxon>
        <taxon>Insecta</taxon>
        <taxon>Pterygota</taxon>
        <taxon>Neoptera</taxon>
        <taxon>Paraneoptera</taxon>
        <taxon>Hemiptera</taxon>
        <taxon>Heteroptera</taxon>
        <taxon>Panheteroptera</taxon>
        <taxon>Cimicomorpha</taxon>
        <taxon>Miridae</taxon>
        <taxon>Mirini</taxon>
        <taxon>Lygus</taxon>
    </lineage>
</organism>
<feature type="transmembrane region" description="Helical" evidence="8">
    <location>
        <begin position="12"/>
        <end position="29"/>
    </location>
</feature>
<dbReference type="PRINTS" id="PR01097">
    <property type="entry name" value="TRNSRECEPTRP"/>
</dbReference>
<keyword evidence="5" id="KW-0406">Ion transport</keyword>
<feature type="transmembrane region" description="Helical" evidence="8">
    <location>
        <begin position="168"/>
        <end position="187"/>
    </location>
</feature>
<evidence type="ECO:0000259" key="9">
    <source>
        <dbReference type="Pfam" id="PF00520"/>
    </source>
</evidence>
<evidence type="ECO:0000256" key="1">
    <source>
        <dbReference type="ARBA" id="ARBA00004141"/>
    </source>
</evidence>
<evidence type="ECO:0000256" key="8">
    <source>
        <dbReference type="SAM" id="Phobius"/>
    </source>
</evidence>